<name>A0A9P0F6Q8_BEMTA</name>
<keyword evidence="1" id="KW-0732">Signal</keyword>
<evidence type="ECO:0000313" key="3">
    <source>
        <dbReference type="Proteomes" id="UP001152759"/>
    </source>
</evidence>
<feature type="chain" id="PRO_5040335793" evidence="1">
    <location>
        <begin position="37"/>
        <end position="499"/>
    </location>
</feature>
<keyword evidence="3" id="KW-1185">Reference proteome</keyword>
<proteinExistence type="predicted"/>
<organism evidence="2 3">
    <name type="scientific">Bemisia tabaci</name>
    <name type="common">Sweetpotato whitefly</name>
    <name type="synonym">Aleurodes tabaci</name>
    <dbReference type="NCBI Taxonomy" id="7038"/>
    <lineage>
        <taxon>Eukaryota</taxon>
        <taxon>Metazoa</taxon>
        <taxon>Ecdysozoa</taxon>
        <taxon>Arthropoda</taxon>
        <taxon>Hexapoda</taxon>
        <taxon>Insecta</taxon>
        <taxon>Pterygota</taxon>
        <taxon>Neoptera</taxon>
        <taxon>Paraneoptera</taxon>
        <taxon>Hemiptera</taxon>
        <taxon>Sternorrhyncha</taxon>
        <taxon>Aleyrodoidea</taxon>
        <taxon>Aleyrodidae</taxon>
        <taxon>Aleyrodinae</taxon>
        <taxon>Bemisia</taxon>
    </lineage>
</organism>
<evidence type="ECO:0000313" key="2">
    <source>
        <dbReference type="EMBL" id="CAH0391380.1"/>
    </source>
</evidence>
<dbReference type="AlphaFoldDB" id="A0A9P0F6Q8"/>
<reference evidence="2" key="1">
    <citation type="submission" date="2021-12" db="EMBL/GenBank/DDBJ databases">
        <authorList>
            <person name="King R."/>
        </authorList>
    </citation>
    <scope>NUCLEOTIDE SEQUENCE</scope>
</reference>
<dbReference type="Proteomes" id="UP001152759">
    <property type="component" value="Chromosome 6"/>
</dbReference>
<gene>
    <name evidence="2" type="ORF">BEMITA_LOCUS10001</name>
</gene>
<feature type="signal peptide" evidence="1">
    <location>
        <begin position="1"/>
        <end position="36"/>
    </location>
</feature>
<evidence type="ECO:0000256" key="1">
    <source>
        <dbReference type="SAM" id="SignalP"/>
    </source>
</evidence>
<dbReference type="EMBL" id="OU963867">
    <property type="protein sequence ID" value="CAH0391380.1"/>
    <property type="molecule type" value="Genomic_DNA"/>
</dbReference>
<sequence>MAGTAKRCIGYLRTWSYLGWTLTGLIILSVFSAVSADDNDYYYDSVDDLDYYENYNIDQLLALRDPRFYEFNFDEDFLKNRLKNVAVVTNTSPKQFRDELRLLVGSVGAGFSSSPSLEIARLQNKFNISDSFPAVVNPSEGMQFPNTITLGRVALMFPQYFRFDLVKLVRKNEMGKLTGSDFNKNCQFLYEKLPGIIKHPEFAGLIPTSSGSLEKTAWKKLIKAYFTWQICDIEEAEVAVDEIRKTVAIGLRRMQISRLPDALRIQFLKKTRELSDFNKMPQIDSAFDLFLPSFDESGHNHNDVIAANVTSGSILDEYRNHSIDQLLSLRRPLFYEYNFDPEHLEERLIAAALRTKTPPEQYKYELKLLIGSVGTNHQDFPKRDLMKKYDVHFSLPNNIDPDDDLLPFPDMITFERLVLMFPQYFRFDLVELDVQHFNPQCHTMNYVLPKIIKYPEFAGLIPSPDTAKGFSGYERMFLIKGYLTWQLCNVVGAEITGSI</sequence>
<protein>
    <submittedName>
        <fullName evidence="2">Uncharacterized protein</fullName>
    </submittedName>
</protein>
<accession>A0A9P0F6Q8</accession>